<comment type="caution">
    <text evidence="1">The sequence shown here is derived from an EMBL/GenBank/DDBJ whole genome shotgun (WGS) entry which is preliminary data.</text>
</comment>
<dbReference type="EMBL" id="CM056741">
    <property type="protein sequence ID" value="KAJ8686054.1"/>
    <property type="molecule type" value="Genomic_DNA"/>
</dbReference>
<keyword evidence="2" id="KW-1185">Reference proteome</keyword>
<protein>
    <submittedName>
        <fullName evidence="1">Uncharacterized protein</fullName>
    </submittedName>
</protein>
<proteinExistence type="predicted"/>
<gene>
    <name evidence="1" type="ORF">QAD02_021847</name>
</gene>
<organism evidence="1 2">
    <name type="scientific">Eretmocerus hayati</name>
    <dbReference type="NCBI Taxonomy" id="131215"/>
    <lineage>
        <taxon>Eukaryota</taxon>
        <taxon>Metazoa</taxon>
        <taxon>Ecdysozoa</taxon>
        <taxon>Arthropoda</taxon>
        <taxon>Hexapoda</taxon>
        <taxon>Insecta</taxon>
        <taxon>Pterygota</taxon>
        <taxon>Neoptera</taxon>
        <taxon>Endopterygota</taxon>
        <taxon>Hymenoptera</taxon>
        <taxon>Apocrita</taxon>
        <taxon>Proctotrupomorpha</taxon>
        <taxon>Chalcidoidea</taxon>
        <taxon>Aphelinidae</taxon>
        <taxon>Aphelininae</taxon>
        <taxon>Eretmocerus</taxon>
    </lineage>
</organism>
<accession>A0ACC2PRW2</accession>
<reference evidence="1" key="1">
    <citation type="submission" date="2023-04" db="EMBL/GenBank/DDBJ databases">
        <title>A chromosome-level genome assembly of the parasitoid wasp Eretmocerus hayati.</title>
        <authorList>
            <person name="Zhong Y."/>
            <person name="Liu S."/>
            <person name="Liu Y."/>
        </authorList>
    </citation>
    <scope>NUCLEOTIDE SEQUENCE</scope>
    <source>
        <strain evidence="1">ZJU_SS_LIU_2023</strain>
    </source>
</reference>
<dbReference type="Proteomes" id="UP001239111">
    <property type="component" value="Chromosome 1"/>
</dbReference>
<name>A0ACC2PRW2_9HYME</name>
<evidence type="ECO:0000313" key="2">
    <source>
        <dbReference type="Proteomes" id="UP001239111"/>
    </source>
</evidence>
<sequence>MQLVSELQDFQMSRVLSLPIVNNPPSDMDTVYTVLLYADRQARLMNQKHVPVTFDHPLYMKSEIIMENEARDTTKSEEEKLRCFSVIGLFHLLMSTSNAISSTMDGSGFRDIFALVYAQNSLDAILSGKAHDRAMRAHKLVMISLATLILREVQWFPEEIETLNNFLDNLENPEFEVIEILDSDVMKAITAKFLTICENFEIKKPYSWLMDPVLQLRHLALQNN</sequence>
<evidence type="ECO:0000313" key="1">
    <source>
        <dbReference type="EMBL" id="KAJ8686054.1"/>
    </source>
</evidence>